<dbReference type="AlphaFoldDB" id="A0A0W1RDG6"/>
<accession>A0A0W1RDG6</accession>
<evidence type="ECO:0000313" key="2">
    <source>
        <dbReference type="Proteomes" id="UP000054387"/>
    </source>
</evidence>
<dbReference type="EMBL" id="LOPU01000013">
    <property type="protein sequence ID" value="KTG11096.1"/>
    <property type="molecule type" value="Genomic_DNA"/>
</dbReference>
<dbReference type="Proteomes" id="UP000054387">
    <property type="component" value="Unassembled WGS sequence"/>
</dbReference>
<name>A0A0W1RDG6_9EURY</name>
<sequence>MNRRALLSSVGFLGASSLAGCLDRFPLSRSTTLGRLTVSNHDGDAGHSFGLRVVRDGEVVHESSHAVDRMEGDQIPGSVADCTWNPVAGRYVVSARVDEGDWNEFDLLKQVEKSPDCVVASVHYEPGPNTDQPVYVLVRADCDRYAGAVGYCRTNGSNNSERE</sequence>
<keyword evidence="2" id="KW-1185">Reference proteome</keyword>
<dbReference type="RefSeq" id="WP_058580381.1">
    <property type="nucleotide sequence ID" value="NZ_LOPU01000013.1"/>
</dbReference>
<dbReference type="STRING" id="1514971.AUR64_05130"/>
<organism evidence="1 2">
    <name type="scientific">Haloprofundus marisrubri</name>
    <dbReference type="NCBI Taxonomy" id="1514971"/>
    <lineage>
        <taxon>Archaea</taxon>
        <taxon>Methanobacteriati</taxon>
        <taxon>Methanobacteriota</taxon>
        <taxon>Stenosarchaea group</taxon>
        <taxon>Halobacteria</taxon>
        <taxon>Halobacteriales</taxon>
        <taxon>Haloferacaceae</taxon>
        <taxon>Haloprofundus</taxon>
    </lineage>
</organism>
<dbReference type="OrthoDB" id="282577at2157"/>
<evidence type="ECO:0000313" key="1">
    <source>
        <dbReference type="EMBL" id="KTG11096.1"/>
    </source>
</evidence>
<comment type="caution">
    <text evidence="1">The sequence shown here is derived from an EMBL/GenBank/DDBJ whole genome shotgun (WGS) entry which is preliminary data.</text>
</comment>
<dbReference type="PROSITE" id="PS51257">
    <property type="entry name" value="PROKAR_LIPOPROTEIN"/>
    <property type="match status" value="1"/>
</dbReference>
<protein>
    <recommendedName>
        <fullName evidence="3">Lipoprotein</fullName>
    </recommendedName>
</protein>
<proteinExistence type="predicted"/>
<evidence type="ECO:0008006" key="3">
    <source>
        <dbReference type="Google" id="ProtNLM"/>
    </source>
</evidence>
<gene>
    <name evidence="1" type="ORF">AUR64_05130</name>
</gene>
<reference evidence="1 2" key="1">
    <citation type="submission" date="2015-12" db="EMBL/GenBank/DDBJ databases">
        <title>Haloprofundus marisrubri gen. nov., sp. nov., an extremely halophilic archaeon isolated from the Discovery deep brine-seawater interface in the Red Sea.</title>
        <authorList>
            <person name="Zhang G."/>
            <person name="Stingl U."/>
            <person name="Rashid M."/>
        </authorList>
    </citation>
    <scope>NUCLEOTIDE SEQUENCE [LARGE SCALE GENOMIC DNA]</scope>
    <source>
        <strain evidence="1 2">SB9</strain>
    </source>
</reference>